<feature type="domain" description="Inhibitor I9" evidence="10">
    <location>
        <begin position="46"/>
        <end position="92"/>
    </location>
</feature>
<dbReference type="CDD" id="cd07477">
    <property type="entry name" value="Peptidases_S8_Subtilisin_subset"/>
    <property type="match status" value="1"/>
</dbReference>
<dbReference type="PRINTS" id="PR00723">
    <property type="entry name" value="SUBTILISIN"/>
</dbReference>
<dbReference type="Gene3D" id="3.40.50.200">
    <property type="entry name" value="Peptidase S8/S53 domain"/>
    <property type="match status" value="1"/>
</dbReference>
<dbReference type="Pfam" id="PF05922">
    <property type="entry name" value="Inhibitor_I9"/>
    <property type="match status" value="1"/>
</dbReference>
<keyword evidence="2 6" id="KW-0645">Protease</keyword>
<dbReference type="PROSITE" id="PS00138">
    <property type="entry name" value="SUBTILASE_SER"/>
    <property type="match status" value="1"/>
</dbReference>
<evidence type="ECO:0000256" key="6">
    <source>
        <dbReference type="PROSITE-ProRule" id="PRU01240"/>
    </source>
</evidence>
<keyword evidence="3" id="KW-0479">Metal-binding</keyword>
<dbReference type="InterPro" id="IPR037045">
    <property type="entry name" value="S8pro/Inhibitor_I9_sf"/>
</dbReference>
<comment type="similarity">
    <text evidence="1 6 7">Belongs to the peptidase S8 family.</text>
</comment>
<proteinExistence type="inferred from homology"/>
<dbReference type="InterPro" id="IPR023827">
    <property type="entry name" value="Peptidase_S8_Asp-AS"/>
</dbReference>
<protein>
    <submittedName>
        <fullName evidence="11">Peptidase S8</fullName>
    </submittedName>
</protein>
<dbReference type="PANTHER" id="PTHR43806:SF11">
    <property type="entry name" value="CEREVISIN-RELATED"/>
    <property type="match status" value="1"/>
</dbReference>
<keyword evidence="12" id="KW-1185">Reference proteome</keyword>
<dbReference type="InterPro" id="IPR022398">
    <property type="entry name" value="Peptidase_S8_His-AS"/>
</dbReference>
<dbReference type="InterPro" id="IPR034202">
    <property type="entry name" value="Subtilisin_Carlsberg-like"/>
</dbReference>
<sequence>MRSIPLFLALIALVCTGMSIPAEAMAAEKRVIIGFRSAPGAQEESAVSARRGKIKRKFKRLPVIAASLPEEEIAKLKDNPLVAYVQEDALVQMIAPLAASIEYQNSWGVERIGSRAVHLQGITGTTTGGARVKIAVVDSGIDASHPELAGVYAGGTDFVFGDAVPDDENGHGTHVAGIIAAALNDQGVVGVAPSAEIYAVRVMDGGGQGFVSWVIQGIDWAIDNQVDIINLSLAVTVNDPALQQACDQAWQAGILVVAAAGNFGGGPVTYPAAYDSVIAVSATQIDDQFATFSSLGPEVELAAPGTDITSTYLGGGYMGFSGTSEAAPHVSGVAALVIAKGIEDLNNDGRINDEVRFRLQQTATDLGTVGRDDWFGFGLVNAANAVNFTQIPDTDPGPFEPMVIDLTRTTAPRENDAQQVILPGGNYLVTIKHSTLKRLFVEVYENGQRVAELSSVVRFRGKRSKASRVVLNAPAGPYDIWLTPDGRPGSGAELRIDSF</sequence>
<evidence type="ECO:0000256" key="5">
    <source>
        <dbReference type="ARBA" id="ARBA00022825"/>
    </source>
</evidence>
<feature type="active site" description="Charge relay system" evidence="6">
    <location>
        <position position="138"/>
    </location>
</feature>
<dbReference type="Pfam" id="PF00082">
    <property type="entry name" value="Peptidase_S8"/>
    <property type="match status" value="1"/>
</dbReference>
<dbReference type="InterPro" id="IPR050131">
    <property type="entry name" value="Peptidase_S8_subtilisin-like"/>
</dbReference>
<dbReference type="EMBL" id="AP024355">
    <property type="protein sequence ID" value="BCR03790.1"/>
    <property type="molecule type" value="Genomic_DNA"/>
</dbReference>
<reference evidence="11 12" key="2">
    <citation type="journal article" date="2021" name="Int. J. Syst. Evol. Microbiol.">
        <title>Isolation and Polyphasic Characterization of Desulfuromonas versatilis sp. Nov., an Electrogenic Bacteria Capable of Versatile Metabolism Isolated from a Graphene Oxide-Reducing Enrichment Culture.</title>
        <authorList>
            <person name="Xie L."/>
            <person name="Yoshida N."/>
            <person name="Ishii S."/>
            <person name="Meng L."/>
        </authorList>
    </citation>
    <scope>NUCLEOTIDE SEQUENCE [LARGE SCALE GENOMIC DNA]</scope>
    <source>
        <strain evidence="11 12">NIT-T3</strain>
    </source>
</reference>
<dbReference type="SUPFAM" id="SSF54897">
    <property type="entry name" value="Protease propeptides/inhibitors"/>
    <property type="match status" value="1"/>
</dbReference>
<evidence type="ECO:0000259" key="10">
    <source>
        <dbReference type="Pfam" id="PF05922"/>
    </source>
</evidence>
<dbReference type="SUPFAM" id="SSF52743">
    <property type="entry name" value="Subtilisin-like"/>
    <property type="match status" value="1"/>
</dbReference>
<evidence type="ECO:0000256" key="2">
    <source>
        <dbReference type="ARBA" id="ARBA00022670"/>
    </source>
</evidence>
<evidence type="ECO:0000256" key="3">
    <source>
        <dbReference type="ARBA" id="ARBA00022723"/>
    </source>
</evidence>
<evidence type="ECO:0000256" key="4">
    <source>
        <dbReference type="ARBA" id="ARBA00022801"/>
    </source>
</evidence>
<dbReference type="Proteomes" id="UP001319827">
    <property type="component" value="Chromosome"/>
</dbReference>
<name>A0ABM8HQ01_9BACT</name>
<keyword evidence="8" id="KW-0732">Signal</keyword>
<evidence type="ECO:0000313" key="12">
    <source>
        <dbReference type="Proteomes" id="UP001319827"/>
    </source>
</evidence>
<dbReference type="RefSeq" id="WP_221251235.1">
    <property type="nucleotide sequence ID" value="NZ_AP024355.1"/>
</dbReference>
<feature type="signal peptide" evidence="8">
    <location>
        <begin position="1"/>
        <end position="26"/>
    </location>
</feature>
<keyword evidence="4 6" id="KW-0378">Hydrolase</keyword>
<evidence type="ECO:0000256" key="7">
    <source>
        <dbReference type="RuleBase" id="RU003355"/>
    </source>
</evidence>
<dbReference type="PROSITE" id="PS00136">
    <property type="entry name" value="SUBTILASE_ASP"/>
    <property type="match status" value="1"/>
</dbReference>
<evidence type="ECO:0000256" key="1">
    <source>
        <dbReference type="ARBA" id="ARBA00011073"/>
    </source>
</evidence>
<evidence type="ECO:0000313" key="11">
    <source>
        <dbReference type="EMBL" id="BCR03790.1"/>
    </source>
</evidence>
<feature type="active site" description="Charge relay system" evidence="6">
    <location>
        <position position="324"/>
    </location>
</feature>
<dbReference type="PROSITE" id="PS00137">
    <property type="entry name" value="SUBTILASE_HIS"/>
    <property type="match status" value="1"/>
</dbReference>
<dbReference type="InterPro" id="IPR023828">
    <property type="entry name" value="Peptidase_S8_Ser-AS"/>
</dbReference>
<dbReference type="PROSITE" id="PS51892">
    <property type="entry name" value="SUBTILASE"/>
    <property type="match status" value="1"/>
</dbReference>
<dbReference type="InterPro" id="IPR036852">
    <property type="entry name" value="Peptidase_S8/S53_dom_sf"/>
</dbReference>
<reference evidence="11 12" key="1">
    <citation type="journal article" date="2016" name="C (Basel)">
        <title>Selective Growth of and Electricity Production by Marine Exoelectrogenic Bacteria in Self-Aggregated Hydrogel of Microbially Reduced Graphene Oxide.</title>
        <authorList>
            <person name="Yoshida N."/>
            <person name="Goto Y."/>
            <person name="Miyata Y."/>
        </authorList>
    </citation>
    <scope>NUCLEOTIDE SEQUENCE [LARGE SCALE GENOMIC DNA]</scope>
    <source>
        <strain evidence="11 12">NIT-T3</strain>
    </source>
</reference>
<feature type="active site" description="Charge relay system" evidence="6">
    <location>
        <position position="171"/>
    </location>
</feature>
<feature type="domain" description="Peptidase S8/S53" evidence="9">
    <location>
        <begin position="130"/>
        <end position="378"/>
    </location>
</feature>
<evidence type="ECO:0000259" key="9">
    <source>
        <dbReference type="Pfam" id="PF00082"/>
    </source>
</evidence>
<dbReference type="InterPro" id="IPR010259">
    <property type="entry name" value="S8pro/Inhibitor_I9"/>
</dbReference>
<gene>
    <name evidence="11" type="ORF">DESUT3_08590</name>
</gene>
<dbReference type="InterPro" id="IPR000209">
    <property type="entry name" value="Peptidase_S8/S53_dom"/>
</dbReference>
<dbReference type="InterPro" id="IPR015500">
    <property type="entry name" value="Peptidase_S8_subtilisin-rel"/>
</dbReference>
<evidence type="ECO:0000256" key="8">
    <source>
        <dbReference type="SAM" id="SignalP"/>
    </source>
</evidence>
<feature type="chain" id="PRO_5046177333" evidence="8">
    <location>
        <begin position="27"/>
        <end position="499"/>
    </location>
</feature>
<keyword evidence="5 6" id="KW-0720">Serine protease</keyword>
<accession>A0ABM8HQ01</accession>
<organism evidence="11 12">
    <name type="scientific">Desulfuromonas versatilis</name>
    <dbReference type="NCBI Taxonomy" id="2802975"/>
    <lineage>
        <taxon>Bacteria</taxon>
        <taxon>Pseudomonadati</taxon>
        <taxon>Thermodesulfobacteriota</taxon>
        <taxon>Desulfuromonadia</taxon>
        <taxon>Desulfuromonadales</taxon>
        <taxon>Desulfuromonadaceae</taxon>
        <taxon>Desulfuromonas</taxon>
    </lineage>
</organism>
<dbReference type="Gene3D" id="3.30.70.80">
    <property type="entry name" value="Peptidase S8 propeptide/proteinase inhibitor I9"/>
    <property type="match status" value="1"/>
</dbReference>
<dbReference type="PANTHER" id="PTHR43806">
    <property type="entry name" value="PEPTIDASE S8"/>
    <property type="match status" value="1"/>
</dbReference>